<dbReference type="Gene3D" id="3.30.2350.10">
    <property type="entry name" value="Pseudouridine synthase"/>
    <property type="match status" value="1"/>
</dbReference>
<dbReference type="WBParaSite" id="nRc.2.0.1.t14464-RA">
    <property type="protein sequence ID" value="nRc.2.0.1.t14464-RA"/>
    <property type="gene ID" value="nRc.2.0.1.g14464"/>
</dbReference>
<evidence type="ECO:0000313" key="2">
    <source>
        <dbReference type="WBParaSite" id="nRc.2.0.1.t14464-RA"/>
    </source>
</evidence>
<accession>A0A915IKR9</accession>
<protein>
    <submittedName>
        <fullName evidence="2">Tudor domain-containing protein</fullName>
    </submittedName>
</protein>
<reference evidence="2" key="1">
    <citation type="submission" date="2022-11" db="UniProtKB">
        <authorList>
            <consortium name="WormBaseParasite"/>
        </authorList>
    </citation>
    <scope>IDENTIFICATION</scope>
</reference>
<proteinExistence type="predicted"/>
<sequence length="220" mass="25089">MNSRLGNNSMCSTAADLKYHKSILHMPEDVRAKYQLVKCLKDSVFFNNGVNVVKYVNRLPAEERDEIMKNIDPNELYLTDVIPMLAEALNEQLLLVSRSIPPCVCVGTPRYPEGEDEFHIVKVSDGEKSVLDIGDGRYTQSQIKRQRCAVFPMKYRVVASNKDLSVLEIQTLALDWHNYRLYALDKGAPILGDHLYQRRIARILGKSVFVPFKSASERNQ</sequence>
<organism evidence="1 2">
    <name type="scientific">Romanomermis culicivorax</name>
    <name type="common">Nematode worm</name>
    <dbReference type="NCBI Taxonomy" id="13658"/>
    <lineage>
        <taxon>Eukaryota</taxon>
        <taxon>Metazoa</taxon>
        <taxon>Ecdysozoa</taxon>
        <taxon>Nematoda</taxon>
        <taxon>Enoplea</taxon>
        <taxon>Dorylaimia</taxon>
        <taxon>Mermithida</taxon>
        <taxon>Mermithoidea</taxon>
        <taxon>Mermithidae</taxon>
        <taxon>Romanomermis</taxon>
    </lineage>
</organism>
<name>A0A915IKR9_ROMCU</name>
<dbReference type="AlphaFoldDB" id="A0A915IKR9"/>
<keyword evidence="1" id="KW-1185">Reference proteome</keyword>
<evidence type="ECO:0000313" key="1">
    <source>
        <dbReference type="Proteomes" id="UP000887565"/>
    </source>
</evidence>
<dbReference type="Proteomes" id="UP000887565">
    <property type="component" value="Unplaced"/>
</dbReference>